<reference evidence="3" key="1">
    <citation type="journal article" date="2005" name="Nature">
        <title>The map-based sequence of the rice genome.</title>
        <authorList>
            <consortium name="International rice genome sequencing project (IRGSP)"/>
            <person name="Matsumoto T."/>
            <person name="Wu J."/>
            <person name="Kanamori H."/>
            <person name="Katayose Y."/>
            <person name="Fujisawa M."/>
            <person name="Namiki N."/>
            <person name="Mizuno H."/>
            <person name="Yamamoto K."/>
            <person name="Antonio B.A."/>
            <person name="Baba T."/>
            <person name="Sakata K."/>
            <person name="Nagamura Y."/>
            <person name="Aoki H."/>
            <person name="Arikawa K."/>
            <person name="Arita K."/>
            <person name="Bito T."/>
            <person name="Chiden Y."/>
            <person name="Fujitsuka N."/>
            <person name="Fukunaka R."/>
            <person name="Hamada M."/>
            <person name="Harada C."/>
            <person name="Hayashi A."/>
            <person name="Hijishita S."/>
            <person name="Honda M."/>
            <person name="Hosokawa S."/>
            <person name="Ichikawa Y."/>
            <person name="Idonuma A."/>
            <person name="Iijima M."/>
            <person name="Ikeda M."/>
            <person name="Ikeno M."/>
            <person name="Ito K."/>
            <person name="Ito S."/>
            <person name="Ito T."/>
            <person name="Ito Y."/>
            <person name="Ito Y."/>
            <person name="Iwabuchi A."/>
            <person name="Kamiya K."/>
            <person name="Karasawa W."/>
            <person name="Kurita K."/>
            <person name="Katagiri S."/>
            <person name="Kikuta A."/>
            <person name="Kobayashi H."/>
            <person name="Kobayashi N."/>
            <person name="Machita K."/>
            <person name="Maehara T."/>
            <person name="Masukawa M."/>
            <person name="Mizubayashi T."/>
            <person name="Mukai Y."/>
            <person name="Nagasaki H."/>
            <person name="Nagata Y."/>
            <person name="Naito S."/>
            <person name="Nakashima M."/>
            <person name="Nakama Y."/>
            <person name="Nakamichi Y."/>
            <person name="Nakamura M."/>
            <person name="Meguro A."/>
            <person name="Negishi M."/>
            <person name="Ohta I."/>
            <person name="Ohta T."/>
            <person name="Okamoto M."/>
            <person name="Ono N."/>
            <person name="Saji S."/>
            <person name="Sakaguchi M."/>
            <person name="Sakai K."/>
            <person name="Shibata M."/>
            <person name="Shimokawa T."/>
            <person name="Song J."/>
            <person name="Takazaki Y."/>
            <person name="Terasawa K."/>
            <person name="Tsugane M."/>
            <person name="Tsuji K."/>
            <person name="Ueda S."/>
            <person name="Waki K."/>
            <person name="Yamagata H."/>
            <person name="Yamamoto M."/>
            <person name="Yamamoto S."/>
            <person name="Yamane H."/>
            <person name="Yoshiki S."/>
            <person name="Yoshihara R."/>
            <person name="Yukawa K."/>
            <person name="Zhong H."/>
            <person name="Yano M."/>
            <person name="Yuan Q."/>
            <person name="Ouyang S."/>
            <person name="Liu J."/>
            <person name="Jones K.M."/>
            <person name="Gansberger K."/>
            <person name="Moffat K."/>
            <person name="Hill J."/>
            <person name="Bera J."/>
            <person name="Fadrosh D."/>
            <person name="Jin S."/>
            <person name="Johri S."/>
            <person name="Kim M."/>
            <person name="Overton L."/>
            <person name="Reardon M."/>
            <person name="Tsitrin T."/>
            <person name="Vuong H."/>
            <person name="Weaver B."/>
            <person name="Ciecko A."/>
            <person name="Tallon L."/>
            <person name="Jackson J."/>
            <person name="Pai G."/>
            <person name="Aken S.V."/>
            <person name="Utterback T."/>
            <person name="Reidmuller S."/>
            <person name="Feldblyum T."/>
            <person name="Hsiao J."/>
            <person name="Zismann V."/>
            <person name="Iobst S."/>
            <person name="de Vazeille A.R."/>
            <person name="Buell C.R."/>
            <person name="Ying K."/>
            <person name="Li Y."/>
            <person name="Lu T."/>
            <person name="Huang Y."/>
            <person name="Zhao Q."/>
            <person name="Feng Q."/>
            <person name="Zhang L."/>
            <person name="Zhu J."/>
            <person name="Weng Q."/>
            <person name="Mu J."/>
            <person name="Lu Y."/>
            <person name="Fan D."/>
            <person name="Liu Y."/>
            <person name="Guan J."/>
            <person name="Zhang Y."/>
            <person name="Yu S."/>
            <person name="Liu X."/>
            <person name="Zhang Y."/>
            <person name="Hong G."/>
            <person name="Han B."/>
            <person name="Choisne N."/>
            <person name="Demange N."/>
            <person name="Orjeda G."/>
            <person name="Samain S."/>
            <person name="Cattolico L."/>
            <person name="Pelletier E."/>
            <person name="Couloux A."/>
            <person name="Segurens B."/>
            <person name="Wincker P."/>
            <person name="D'Hont A."/>
            <person name="Scarpelli C."/>
            <person name="Weissenbach J."/>
            <person name="Salanoubat M."/>
            <person name="Quetier F."/>
            <person name="Yu Y."/>
            <person name="Kim H.R."/>
            <person name="Rambo T."/>
            <person name="Currie J."/>
            <person name="Collura K."/>
            <person name="Luo M."/>
            <person name="Yang T."/>
            <person name="Ammiraju J.S.S."/>
            <person name="Engler F."/>
            <person name="Soderlund C."/>
            <person name="Wing R.A."/>
            <person name="Palmer L.E."/>
            <person name="de la Bastide M."/>
            <person name="Spiegel L."/>
            <person name="Nascimento L."/>
            <person name="Zutavern T."/>
            <person name="O'Shaughnessy A."/>
            <person name="Dike S."/>
            <person name="Dedhia N."/>
            <person name="Preston R."/>
            <person name="Balija V."/>
            <person name="McCombie W.R."/>
            <person name="Chow T."/>
            <person name="Chen H."/>
            <person name="Chung M."/>
            <person name="Chen C."/>
            <person name="Shaw J."/>
            <person name="Wu H."/>
            <person name="Hsiao K."/>
            <person name="Chao Y."/>
            <person name="Chu M."/>
            <person name="Cheng C."/>
            <person name="Hour A."/>
            <person name="Lee P."/>
            <person name="Lin S."/>
            <person name="Lin Y."/>
            <person name="Liou J."/>
            <person name="Liu S."/>
            <person name="Hsing Y."/>
            <person name="Raghuvanshi S."/>
            <person name="Mohanty A."/>
            <person name="Bharti A.K."/>
            <person name="Gaur A."/>
            <person name="Gupta V."/>
            <person name="Kumar D."/>
            <person name="Ravi V."/>
            <person name="Vij S."/>
            <person name="Kapur A."/>
            <person name="Khurana P."/>
            <person name="Khurana P."/>
            <person name="Khurana J.P."/>
            <person name="Tyagi A.K."/>
            <person name="Gaikwad K."/>
            <person name="Singh A."/>
            <person name="Dalal V."/>
            <person name="Srivastava S."/>
            <person name="Dixit A."/>
            <person name="Pal A.K."/>
            <person name="Ghazi I.A."/>
            <person name="Yadav M."/>
            <person name="Pandit A."/>
            <person name="Bhargava A."/>
            <person name="Sureshbabu K."/>
            <person name="Batra K."/>
            <person name="Sharma T.R."/>
            <person name="Mohapatra T."/>
            <person name="Singh N.K."/>
            <person name="Messing J."/>
            <person name="Nelson A.B."/>
            <person name="Fuks G."/>
            <person name="Kavchok S."/>
            <person name="Keizer G."/>
            <person name="Linton E."/>
            <person name="Llaca V."/>
            <person name="Song R."/>
            <person name="Tanyolac B."/>
            <person name="Young S."/>
            <person name="Ho-Il K."/>
            <person name="Hahn J.H."/>
            <person name="Sangsakoo G."/>
            <person name="Vanavichit A."/>
            <person name="de Mattos Luiz.A.T."/>
            <person name="Zimmer P.D."/>
            <person name="Malone G."/>
            <person name="Dellagostin O."/>
            <person name="de Oliveira A.C."/>
            <person name="Bevan M."/>
            <person name="Bancroft I."/>
            <person name="Minx P."/>
            <person name="Cordum H."/>
            <person name="Wilson R."/>
            <person name="Cheng Z."/>
            <person name="Jin W."/>
            <person name="Jiang J."/>
            <person name="Leong S.A."/>
            <person name="Iwama H."/>
            <person name="Gojobori T."/>
            <person name="Itoh T."/>
            <person name="Niimura Y."/>
            <person name="Fujii Y."/>
            <person name="Habara T."/>
            <person name="Sakai H."/>
            <person name="Sato Y."/>
            <person name="Wilson G."/>
            <person name="Kumar K."/>
            <person name="McCouch S."/>
            <person name="Juretic N."/>
            <person name="Hoen D."/>
            <person name="Wright S."/>
            <person name="Bruskiewich R."/>
            <person name="Bureau T."/>
            <person name="Miyao A."/>
            <person name="Hirochika H."/>
            <person name="Nishikawa T."/>
            <person name="Kadowaki K."/>
            <person name="Sugiura M."/>
            <person name="Burr B."/>
            <person name="Sasaki T."/>
        </authorList>
    </citation>
    <scope>NUCLEOTIDE SEQUENCE [LARGE SCALE GENOMIC DNA]</scope>
    <source>
        <strain evidence="3">cv. Nipponbare</strain>
    </source>
</reference>
<evidence type="ECO:0000313" key="3">
    <source>
        <dbReference type="Proteomes" id="UP000000763"/>
    </source>
</evidence>
<protein>
    <submittedName>
        <fullName evidence="2">Uncharacterized protein</fullName>
    </submittedName>
</protein>
<feature type="compositionally biased region" description="Basic and acidic residues" evidence="1">
    <location>
        <begin position="81"/>
        <end position="96"/>
    </location>
</feature>
<dbReference type="Proteomes" id="UP000000763">
    <property type="component" value="Chromosome 2"/>
</dbReference>
<gene>
    <name evidence="2" type="primary">OSJNBb0021C10.23</name>
</gene>
<dbReference type="AlphaFoldDB" id="Q6K3M8"/>
<evidence type="ECO:0000256" key="1">
    <source>
        <dbReference type="SAM" id="MobiDB-lite"/>
    </source>
</evidence>
<evidence type="ECO:0000313" key="2">
    <source>
        <dbReference type="EMBL" id="BAD23475.1"/>
    </source>
</evidence>
<feature type="compositionally biased region" description="Basic and acidic residues" evidence="1">
    <location>
        <begin position="106"/>
        <end position="116"/>
    </location>
</feature>
<accession>Q6K3M8</accession>
<name>Q6K3M8_ORYSJ</name>
<feature type="compositionally biased region" description="Basic and acidic residues" evidence="1">
    <location>
        <begin position="45"/>
        <end position="54"/>
    </location>
</feature>
<organism evidence="2 3">
    <name type="scientific">Oryza sativa subsp. japonica</name>
    <name type="common">Rice</name>
    <dbReference type="NCBI Taxonomy" id="39947"/>
    <lineage>
        <taxon>Eukaryota</taxon>
        <taxon>Viridiplantae</taxon>
        <taxon>Streptophyta</taxon>
        <taxon>Embryophyta</taxon>
        <taxon>Tracheophyta</taxon>
        <taxon>Spermatophyta</taxon>
        <taxon>Magnoliopsida</taxon>
        <taxon>Liliopsida</taxon>
        <taxon>Poales</taxon>
        <taxon>Poaceae</taxon>
        <taxon>BOP clade</taxon>
        <taxon>Oryzoideae</taxon>
        <taxon>Oryzeae</taxon>
        <taxon>Oryzinae</taxon>
        <taxon>Oryza</taxon>
        <taxon>Oryza sativa</taxon>
    </lineage>
</organism>
<sequence length="124" mass="12469">MQVDTSGTGMVEKGAAVDEEGGGVEKGAAVHGEENVAAVAGGGDAAKRAHREPVEAGGGAVEKGAGEEDGDGGGLQAGAETRTEEKAARATRKGFDGGKPPIAGEAGRRTSMEGRWRGRRRRGQ</sequence>
<proteinExistence type="predicted"/>
<feature type="region of interest" description="Disordered" evidence="1">
    <location>
        <begin position="41"/>
        <end position="124"/>
    </location>
</feature>
<feature type="region of interest" description="Disordered" evidence="1">
    <location>
        <begin position="1"/>
        <end position="25"/>
    </location>
</feature>
<dbReference type="EMBL" id="AP005630">
    <property type="protein sequence ID" value="BAD23475.1"/>
    <property type="molecule type" value="Genomic_DNA"/>
</dbReference>
<reference evidence="3" key="2">
    <citation type="journal article" date="2008" name="Nucleic Acids Res.">
        <title>The rice annotation project database (RAP-DB): 2008 update.</title>
        <authorList>
            <consortium name="The rice annotation project (RAP)"/>
        </authorList>
    </citation>
    <scope>GENOME REANNOTATION</scope>
    <source>
        <strain evidence="3">cv. Nipponbare</strain>
    </source>
</reference>